<sequence>MVLARRAETRWITRIIPLVLGGCVGFATYAVVKHISLDYFISDQRQDGTAIAFLILYFIFLLLTLLTYFRVFLVIQYNPGVTPLGPKATEWNAKAKGRGRREGDLEAAARYEARPDDNPDSPGLETFYSKDVFVCETDGRPRWCSTCCNWKLDRAHHCSELERCVKKMDHYCPWVGGIVAEPSFKFFVQFTFYTAILCIIVIVATVLCLQSKARNGDGVDGVAVGALAVAALFGLFTLTMTLTSIRYILINLTTVDYVKSKNVVHQLAIRVPRGTPRGQNYNVITYPLPKHTNGAGQPGQPAQPGQLTRSESSSARDQLATRTFAIVRTEKGENPWDLGYYRNWKSIMGDNLVDWLLPINESPGANYESNESFYEMGPLYHQLRARFELPGLSSENERAEMCEQKSRNKLGAAGTRH</sequence>
<dbReference type="PANTHER" id="PTHR22883">
    <property type="entry name" value="ZINC FINGER DHHC DOMAIN CONTAINING PROTEIN"/>
    <property type="match status" value="1"/>
</dbReference>
<evidence type="ECO:0000256" key="9">
    <source>
        <dbReference type="ARBA" id="ARBA00038298"/>
    </source>
</evidence>
<evidence type="ECO:0000256" key="8">
    <source>
        <dbReference type="ARBA" id="ARBA00023315"/>
    </source>
</evidence>
<evidence type="ECO:0000256" key="3">
    <source>
        <dbReference type="ARBA" id="ARBA00022692"/>
    </source>
</evidence>
<comment type="similarity">
    <text evidence="9">Belongs to the DHHC palmitoyltransferase family. PFA5 subfamily.</text>
</comment>
<dbReference type="Pfam" id="PF01529">
    <property type="entry name" value="DHHC"/>
    <property type="match status" value="1"/>
</dbReference>
<keyword evidence="5 11" id="KW-0472">Membrane</keyword>
<feature type="transmembrane region" description="Helical" evidence="11">
    <location>
        <begin position="190"/>
        <end position="209"/>
    </location>
</feature>
<dbReference type="GO" id="GO:0016020">
    <property type="term" value="C:membrane"/>
    <property type="evidence" value="ECO:0007669"/>
    <property type="project" value="UniProtKB-SubCell"/>
</dbReference>
<keyword evidence="6" id="KW-0564">Palmitate</keyword>
<accession>A0AAN6Q3E2</accession>
<evidence type="ECO:0000256" key="10">
    <source>
        <dbReference type="ARBA" id="ARBA00048048"/>
    </source>
</evidence>
<evidence type="ECO:0000256" key="6">
    <source>
        <dbReference type="ARBA" id="ARBA00023139"/>
    </source>
</evidence>
<evidence type="ECO:0000256" key="7">
    <source>
        <dbReference type="ARBA" id="ARBA00023288"/>
    </source>
</evidence>
<organism evidence="14 15">
    <name type="scientific">Parathielavia hyrcaniae</name>
    <dbReference type="NCBI Taxonomy" id="113614"/>
    <lineage>
        <taxon>Eukaryota</taxon>
        <taxon>Fungi</taxon>
        <taxon>Dikarya</taxon>
        <taxon>Ascomycota</taxon>
        <taxon>Pezizomycotina</taxon>
        <taxon>Sordariomycetes</taxon>
        <taxon>Sordariomycetidae</taxon>
        <taxon>Sordariales</taxon>
        <taxon>Chaetomiaceae</taxon>
        <taxon>Parathielavia</taxon>
    </lineage>
</organism>
<dbReference type="EMBL" id="MU863630">
    <property type="protein sequence ID" value="KAK4102773.1"/>
    <property type="molecule type" value="Genomic_DNA"/>
</dbReference>
<feature type="region of interest" description="Disordered" evidence="12">
    <location>
        <begin position="398"/>
        <end position="417"/>
    </location>
</feature>
<keyword evidence="2 11" id="KW-0808">Transferase</keyword>
<dbReference type="GO" id="GO:0005794">
    <property type="term" value="C:Golgi apparatus"/>
    <property type="evidence" value="ECO:0007669"/>
    <property type="project" value="TreeGrafter"/>
</dbReference>
<evidence type="ECO:0000259" key="13">
    <source>
        <dbReference type="Pfam" id="PF01529"/>
    </source>
</evidence>
<keyword evidence="4 11" id="KW-1133">Transmembrane helix</keyword>
<name>A0AAN6Q3E2_9PEZI</name>
<evidence type="ECO:0000256" key="12">
    <source>
        <dbReference type="SAM" id="MobiDB-lite"/>
    </source>
</evidence>
<feature type="transmembrane region" description="Helical" evidence="11">
    <location>
        <begin position="221"/>
        <end position="242"/>
    </location>
</feature>
<comment type="catalytic activity">
    <reaction evidence="10 11">
        <text>L-cysteinyl-[protein] + hexadecanoyl-CoA = S-hexadecanoyl-L-cysteinyl-[protein] + CoA</text>
        <dbReference type="Rhea" id="RHEA:36683"/>
        <dbReference type="Rhea" id="RHEA-COMP:10131"/>
        <dbReference type="Rhea" id="RHEA-COMP:11032"/>
        <dbReference type="ChEBI" id="CHEBI:29950"/>
        <dbReference type="ChEBI" id="CHEBI:57287"/>
        <dbReference type="ChEBI" id="CHEBI:57379"/>
        <dbReference type="ChEBI" id="CHEBI:74151"/>
        <dbReference type="EC" id="2.3.1.225"/>
    </reaction>
</comment>
<comment type="domain">
    <text evidence="11">The DHHC domain is required for palmitoyltransferase activity.</text>
</comment>
<evidence type="ECO:0000256" key="1">
    <source>
        <dbReference type="ARBA" id="ARBA00004141"/>
    </source>
</evidence>
<evidence type="ECO:0000313" key="14">
    <source>
        <dbReference type="EMBL" id="KAK4102773.1"/>
    </source>
</evidence>
<evidence type="ECO:0000313" key="15">
    <source>
        <dbReference type="Proteomes" id="UP001305647"/>
    </source>
</evidence>
<dbReference type="EC" id="2.3.1.225" evidence="11"/>
<gene>
    <name evidence="14" type="ORF">N658DRAFT_494819</name>
</gene>
<dbReference type="PROSITE" id="PS50216">
    <property type="entry name" value="DHHC"/>
    <property type="match status" value="1"/>
</dbReference>
<evidence type="ECO:0000256" key="2">
    <source>
        <dbReference type="ARBA" id="ARBA00022679"/>
    </source>
</evidence>
<feature type="domain" description="Palmitoyltransferase DHHC" evidence="13">
    <location>
        <begin position="140"/>
        <end position="260"/>
    </location>
</feature>
<dbReference type="Proteomes" id="UP001305647">
    <property type="component" value="Unassembled WGS sequence"/>
</dbReference>
<comment type="subcellular location">
    <subcellularLocation>
        <location evidence="1">Membrane</location>
        <topology evidence="1">Multi-pass membrane protein</topology>
    </subcellularLocation>
</comment>
<protein>
    <recommendedName>
        <fullName evidence="11">Palmitoyltransferase</fullName>
        <ecNumber evidence="11">2.3.1.225</ecNumber>
    </recommendedName>
</protein>
<keyword evidence="3 11" id="KW-0812">Transmembrane</keyword>
<reference evidence="14" key="1">
    <citation type="journal article" date="2023" name="Mol. Phylogenet. Evol.">
        <title>Genome-scale phylogeny and comparative genomics of the fungal order Sordariales.</title>
        <authorList>
            <person name="Hensen N."/>
            <person name="Bonometti L."/>
            <person name="Westerberg I."/>
            <person name="Brannstrom I.O."/>
            <person name="Guillou S."/>
            <person name="Cros-Aarteil S."/>
            <person name="Calhoun S."/>
            <person name="Haridas S."/>
            <person name="Kuo A."/>
            <person name="Mondo S."/>
            <person name="Pangilinan J."/>
            <person name="Riley R."/>
            <person name="LaButti K."/>
            <person name="Andreopoulos B."/>
            <person name="Lipzen A."/>
            <person name="Chen C."/>
            <person name="Yan M."/>
            <person name="Daum C."/>
            <person name="Ng V."/>
            <person name="Clum A."/>
            <person name="Steindorff A."/>
            <person name="Ohm R.A."/>
            <person name="Martin F."/>
            <person name="Silar P."/>
            <person name="Natvig D.O."/>
            <person name="Lalanne C."/>
            <person name="Gautier V."/>
            <person name="Ament-Velasquez S.L."/>
            <person name="Kruys A."/>
            <person name="Hutchinson M.I."/>
            <person name="Powell A.J."/>
            <person name="Barry K."/>
            <person name="Miller A.N."/>
            <person name="Grigoriev I.V."/>
            <person name="Debuchy R."/>
            <person name="Gladieux P."/>
            <person name="Hiltunen Thoren M."/>
            <person name="Johannesson H."/>
        </authorList>
    </citation>
    <scope>NUCLEOTIDE SEQUENCE</scope>
    <source>
        <strain evidence="14">CBS 757.83</strain>
    </source>
</reference>
<comment type="caution">
    <text evidence="14">The sequence shown here is derived from an EMBL/GenBank/DDBJ whole genome shotgun (WGS) entry which is preliminary data.</text>
</comment>
<dbReference type="InterPro" id="IPR001594">
    <property type="entry name" value="Palmitoyltrfase_DHHC"/>
</dbReference>
<feature type="region of interest" description="Disordered" evidence="12">
    <location>
        <begin position="292"/>
        <end position="318"/>
    </location>
</feature>
<feature type="compositionally biased region" description="Polar residues" evidence="12">
    <location>
        <begin position="307"/>
        <end position="316"/>
    </location>
</feature>
<reference evidence="14" key="2">
    <citation type="submission" date="2023-05" db="EMBL/GenBank/DDBJ databases">
        <authorList>
            <consortium name="Lawrence Berkeley National Laboratory"/>
            <person name="Steindorff A."/>
            <person name="Hensen N."/>
            <person name="Bonometti L."/>
            <person name="Westerberg I."/>
            <person name="Brannstrom I.O."/>
            <person name="Guillou S."/>
            <person name="Cros-Aarteil S."/>
            <person name="Calhoun S."/>
            <person name="Haridas S."/>
            <person name="Kuo A."/>
            <person name="Mondo S."/>
            <person name="Pangilinan J."/>
            <person name="Riley R."/>
            <person name="Labutti K."/>
            <person name="Andreopoulos B."/>
            <person name="Lipzen A."/>
            <person name="Chen C."/>
            <person name="Yanf M."/>
            <person name="Daum C."/>
            <person name="Ng V."/>
            <person name="Clum A."/>
            <person name="Ohm R."/>
            <person name="Martin F."/>
            <person name="Silar P."/>
            <person name="Natvig D."/>
            <person name="Lalanne C."/>
            <person name="Gautier V."/>
            <person name="Ament-Velasquez S.L."/>
            <person name="Kruys A."/>
            <person name="Hutchinson M.I."/>
            <person name="Powell A.J."/>
            <person name="Barry K."/>
            <person name="Miller A.N."/>
            <person name="Grigoriev I.V."/>
            <person name="Debuchy R."/>
            <person name="Gladieux P."/>
            <person name="Thoren M.H."/>
            <person name="Johannesson H."/>
        </authorList>
    </citation>
    <scope>NUCLEOTIDE SEQUENCE</scope>
    <source>
        <strain evidence="14">CBS 757.83</strain>
    </source>
</reference>
<dbReference type="AlphaFoldDB" id="A0AAN6Q3E2"/>
<dbReference type="GO" id="GO:0005783">
    <property type="term" value="C:endoplasmic reticulum"/>
    <property type="evidence" value="ECO:0007669"/>
    <property type="project" value="TreeGrafter"/>
</dbReference>
<proteinExistence type="inferred from homology"/>
<evidence type="ECO:0000256" key="5">
    <source>
        <dbReference type="ARBA" id="ARBA00023136"/>
    </source>
</evidence>
<dbReference type="InterPro" id="IPR039859">
    <property type="entry name" value="PFA4/ZDH16/20/ERF2-like"/>
</dbReference>
<dbReference type="GO" id="GO:0006612">
    <property type="term" value="P:protein targeting to membrane"/>
    <property type="evidence" value="ECO:0007669"/>
    <property type="project" value="TreeGrafter"/>
</dbReference>
<feature type="transmembrane region" description="Helical" evidence="11">
    <location>
        <begin position="53"/>
        <end position="75"/>
    </location>
</feature>
<evidence type="ECO:0000256" key="11">
    <source>
        <dbReference type="RuleBase" id="RU079119"/>
    </source>
</evidence>
<keyword evidence="7" id="KW-0449">Lipoprotein</keyword>
<feature type="compositionally biased region" description="Low complexity" evidence="12">
    <location>
        <begin position="294"/>
        <end position="306"/>
    </location>
</feature>
<dbReference type="GO" id="GO:0019706">
    <property type="term" value="F:protein-cysteine S-palmitoyltransferase activity"/>
    <property type="evidence" value="ECO:0007669"/>
    <property type="project" value="UniProtKB-EC"/>
</dbReference>
<keyword evidence="15" id="KW-1185">Reference proteome</keyword>
<dbReference type="PANTHER" id="PTHR22883:SF23">
    <property type="entry name" value="PALMITOYLTRANSFERASE ZDHHC6"/>
    <property type="match status" value="1"/>
</dbReference>
<keyword evidence="8 11" id="KW-0012">Acyltransferase</keyword>
<feature type="transmembrane region" description="Helical" evidence="11">
    <location>
        <begin position="12"/>
        <end position="32"/>
    </location>
</feature>
<evidence type="ECO:0000256" key="4">
    <source>
        <dbReference type="ARBA" id="ARBA00022989"/>
    </source>
</evidence>